<dbReference type="AlphaFoldDB" id="A0ABC8TDQ1"/>
<evidence type="ECO:0000256" key="1">
    <source>
        <dbReference type="SAM" id="MobiDB-lite"/>
    </source>
</evidence>
<protein>
    <submittedName>
        <fullName evidence="2">Uncharacterized protein</fullName>
    </submittedName>
</protein>
<evidence type="ECO:0000313" key="2">
    <source>
        <dbReference type="EMBL" id="CAK9167552.1"/>
    </source>
</evidence>
<accession>A0ABC8TDQ1</accession>
<keyword evidence="3" id="KW-1185">Reference proteome</keyword>
<feature type="compositionally biased region" description="Basic residues" evidence="1">
    <location>
        <begin position="42"/>
        <end position="63"/>
    </location>
</feature>
<evidence type="ECO:0000313" key="3">
    <source>
        <dbReference type="Proteomes" id="UP001642360"/>
    </source>
</evidence>
<dbReference type="EMBL" id="CAUOFW020004859">
    <property type="protein sequence ID" value="CAK9167552.1"/>
    <property type="molecule type" value="Genomic_DNA"/>
</dbReference>
<proteinExistence type="predicted"/>
<reference evidence="2 3" key="1">
    <citation type="submission" date="2024-02" db="EMBL/GenBank/DDBJ databases">
        <authorList>
            <person name="Vignale AGUSTIN F."/>
            <person name="Sosa J E."/>
            <person name="Modenutti C."/>
        </authorList>
    </citation>
    <scope>NUCLEOTIDE SEQUENCE [LARGE SCALE GENOMIC DNA]</scope>
</reference>
<feature type="compositionally biased region" description="Basic residues" evidence="1">
    <location>
        <begin position="24"/>
        <end position="33"/>
    </location>
</feature>
<feature type="region of interest" description="Disordered" evidence="1">
    <location>
        <begin position="19"/>
        <end position="79"/>
    </location>
</feature>
<comment type="caution">
    <text evidence="2">The sequence shown here is derived from an EMBL/GenBank/DDBJ whole genome shotgun (WGS) entry which is preliminary data.</text>
</comment>
<organism evidence="2 3">
    <name type="scientific">Ilex paraguariensis</name>
    <name type="common">yerba mate</name>
    <dbReference type="NCBI Taxonomy" id="185542"/>
    <lineage>
        <taxon>Eukaryota</taxon>
        <taxon>Viridiplantae</taxon>
        <taxon>Streptophyta</taxon>
        <taxon>Embryophyta</taxon>
        <taxon>Tracheophyta</taxon>
        <taxon>Spermatophyta</taxon>
        <taxon>Magnoliopsida</taxon>
        <taxon>eudicotyledons</taxon>
        <taxon>Gunneridae</taxon>
        <taxon>Pentapetalae</taxon>
        <taxon>asterids</taxon>
        <taxon>campanulids</taxon>
        <taxon>Aquifoliales</taxon>
        <taxon>Aquifoliaceae</taxon>
        <taxon>Ilex</taxon>
    </lineage>
</organism>
<sequence>MPRASASFNDLVQFHKELKAKQSDRKHKKHRHSNISDETSKRLSKIHKKLQKRVSKSGYRGKRRENENPINVEQRTHMS</sequence>
<dbReference type="Proteomes" id="UP001642360">
    <property type="component" value="Unassembled WGS sequence"/>
</dbReference>
<gene>
    <name evidence="2" type="ORF">ILEXP_LOCUS36829</name>
</gene>
<name>A0ABC8TDQ1_9AQUA</name>